<name>A0A512JPD2_9HYPH</name>
<protein>
    <submittedName>
        <fullName evidence="1">Uncharacterized protein</fullName>
    </submittedName>
</protein>
<dbReference type="Gene3D" id="1.10.3210.10">
    <property type="entry name" value="Hypothetical protein af1432"/>
    <property type="match status" value="1"/>
</dbReference>
<dbReference type="SUPFAM" id="SSF109604">
    <property type="entry name" value="HD-domain/PDEase-like"/>
    <property type="match status" value="1"/>
</dbReference>
<gene>
    <name evidence="1" type="ORF">MGN01_36370</name>
</gene>
<accession>A0A512JPD2</accession>
<comment type="caution">
    <text evidence="1">The sequence shown here is derived from an EMBL/GenBank/DDBJ whole genome shotgun (WGS) entry which is preliminary data.</text>
</comment>
<organism evidence="1 2">
    <name type="scientific">Methylobacterium gnaphalii</name>
    <dbReference type="NCBI Taxonomy" id="1010610"/>
    <lineage>
        <taxon>Bacteria</taxon>
        <taxon>Pseudomonadati</taxon>
        <taxon>Pseudomonadota</taxon>
        <taxon>Alphaproteobacteria</taxon>
        <taxon>Hyphomicrobiales</taxon>
        <taxon>Methylobacteriaceae</taxon>
        <taxon>Methylobacterium</taxon>
    </lineage>
</organism>
<proteinExistence type="predicted"/>
<dbReference type="RefSeq" id="WP_147048204.1">
    <property type="nucleotide sequence ID" value="NZ_BJZV01000023.1"/>
</dbReference>
<evidence type="ECO:0000313" key="2">
    <source>
        <dbReference type="Proteomes" id="UP000321750"/>
    </source>
</evidence>
<dbReference type="OrthoDB" id="1099791at2"/>
<reference evidence="1 2" key="1">
    <citation type="submission" date="2019-07" db="EMBL/GenBank/DDBJ databases">
        <title>Whole genome shotgun sequence of Methylobacterium gnaphalii NBRC 107716.</title>
        <authorList>
            <person name="Hosoyama A."/>
            <person name="Uohara A."/>
            <person name="Ohji S."/>
            <person name="Ichikawa N."/>
        </authorList>
    </citation>
    <scope>NUCLEOTIDE SEQUENCE [LARGE SCALE GENOMIC DNA]</scope>
    <source>
        <strain evidence="1 2">NBRC 107716</strain>
    </source>
</reference>
<sequence>MTWIPNCNGQPIDLVNPSLDQVDFVAMAHALANLNRYVGAGYQQVSVGLHVLIGLDFCPEPLKPYWLLHDGHEERLGEIATPVLQALQNTAREVFNETAAIVIKRAVAEFKLRHDRVIHEAAGLRLPSADERRQIAEIDVLCLAIEHRDFHRPSARKWKHEIDGVQPGRSIRRWQSPDKIAEQIIARFERYLPALRGEAHASLPFEGA</sequence>
<dbReference type="EMBL" id="BJZV01000023">
    <property type="protein sequence ID" value="GEP11792.1"/>
    <property type="molecule type" value="Genomic_DNA"/>
</dbReference>
<evidence type="ECO:0000313" key="1">
    <source>
        <dbReference type="EMBL" id="GEP11792.1"/>
    </source>
</evidence>
<dbReference type="Proteomes" id="UP000321750">
    <property type="component" value="Unassembled WGS sequence"/>
</dbReference>
<keyword evidence="2" id="KW-1185">Reference proteome</keyword>
<dbReference type="AlphaFoldDB" id="A0A512JPD2"/>